<reference evidence="7 8" key="1">
    <citation type="submission" date="2019-03" db="EMBL/GenBank/DDBJ databases">
        <title>Genomic Encyclopedia of Archaeal and Bacterial Type Strains, Phase II (KMG-II): from individual species to whole genera.</title>
        <authorList>
            <person name="Goeker M."/>
        </authorList>
    </citation>
    <scope>NUCLEOTIDE SEQUENCE [LARGE SCALE GENOMIC DNA]</scope>
    <source>
        <strain evidence="7 8">DSM 22554</strain>
    </source>
</reference>
<dbReference type="SUPFAM" id="SSF88659">
    <property type="entry name" value="Sigma3 and sigma4 domains of RNA polymerase sigma factors"/>
    <property type="match status" value="1"/>
</dbReference>
<dbReference type="SUPFAM" id="SSF88946">
    <property type="entry name" value="Sigma2 domain of RNA polymerase sigma factors"/>
    <property type="match status" value="1"/>
</dbReference>
<comment type="caution">
    <text evidence="7">The sequence shown here is derived from an EMBL/GenBank/DDBJ whole genome shotgun (WGS) entry which is preliminary data.</text>
</comment>
<evidence type="ECO:0000259" key="6">
    <source>
        <dbReference type="Pfam" id="PF08281"/>
    </source>
</evidence>
<dbReference type="NCBIfam" id="TIGR02985">
    <property type="entry name" value="Sig70_bacteroi1"/>
    <property type="match status" value="1"/>
</dbReference>
<dbReference type="GO" id="GO:0016987">
    <property type="term" value="F:sigma factor activity"/>
    <property type="evidence" value="ECO:0007669"/>
    <property type="project" value="UniProtKB-KW"/>
</dbReference>
<dbReference type="GO" id="GO:0003677">
    <property type="term" value="F:DNA binding"/>
    <property type="evidence" value="ECO:0007669"/>
    <property type="project" value="InterPro"/>
</dbReference>
<dbReference type="PANTHER" id="PTHR43133:SF46">
    <property type="entry name" value="RNA POLYMERASE SIGMA-70 FACTOR ECF SUBFAMILY"/>
    <property type="match status" value="1"/>
</dbReference>
<protein>
    <submittedName>
        <fullName evidence="7">RNA polymerase sigma-70 factor (ECF subfamily)</fullName>
    </submittedName>
</protein>
<evidence type="ECO:0000256" key="2">
    <source>
        <dbReference type="ARBA" id="ARBA00023015"/>
    </source>
</evidence>
<evidence type="ECO:0000313" key="8">
    <source>
        <dbReference type="Proteomes" id="UP000294616"/>
    </source>
</evidence>
<dbReference type="Gene3D" id="1.10.1740.10">
    <property type="match status" value="1"/>
</dbReference>
<dbReference type="Pfam" id="PF08281">
    <property type="entry name" value="Sigma70_r4_2"/>
    <property type="match status" value="1"/>
</dbReference>
<dbReference type="InterPro" id="IPR013249">
    <property type="entry name" value="RNA_pol_sigma70_r4_t2"/>
</dbReference>
<keyword evidence="2" id="KW-0805">Transcription regulation</keyword>
<organism evidence="7 8">
    <name type="scientific">Albibacterium bauzanense</name>
    <dbReference type="NCBI Taxonomy" id="653929"/>
    <lineage>
        <taxon>Bacteria</taxon>
        <taxon>Pseudomonadati</taxon>
        <taxon>Bacteroidota</taxon>
        <taxon>Sphingobacteriia</taxon>
        <taxon>Sphingobacteriales</taxon>
        <taxon>Sphingobacteriaceae</taxon>
        <taxon>Albibacterium</taxon>
    </lineage>
</organism>
<evidence type="ECO:0000256" key="1">
    <source>
        <dbReference type="ARBA" id="ARBA00010641"/>
    </source>
</evidence>
<dbReference type="InterPro" id="IPR013324">
    <property type="entry name" value="RNA_pol_sigma_r3/r4-like"/>
</dbReference>
<dbReference type="Gene3D" id="1.10.10.10">
    <property type="entry name" value="Winged helix-like DNA-binding domain superfamily/Winged helix DNA-binding domain"/>
    <property type="match status" value="1"/>
</dbReference>
<dbReference type="InterPro" id="IPR014284">
    <property type="entry name" value="RNA_pol_sigma-70_dom"/>
</dbReference>
<dbReference type="Pfam" id="PF04542">
    <property type="entry name" value="Sigma70_r2"/>
    <property type="match status" value="1"/>
</dbReference>
<dbReference type="RefSeq" id="WP_132225072.1">
    <property type="nucleotide sequence ID" value="NZ_SMGO01000003.1"/>
</dbReference>
<dbReference type="InterPro" id="IPR014327">
    <property type="entry name" value="RNA_pol_sigma70_bacteroid"/>
</dbReference>
<evidence type="ECO:0000256" key="4">
    <source>
        <dbReference type="ARBA" id="ARBA00023163"/>
    </source>
</evidence>
<keyword evidence="8" id="KW-1185">Reference proteome</keyword>
<evidence type="ECO:0000259" key="5">
    <source>
        <dbReference type="Pfam" id="PF04542"/>
    </source>
</evidence>
<evidence type="ECO:0000256" key="3">
    <source>
        <dbReference type="ARBA" id="ARBA00023082"/>
    </source>
</evidence>
<dbReference type="GO" id="GO:0006352">
    <property type="term" value="P:DNA-templated transcription initiation"/>
    <property type="evidence" value="ECO:0007669"/>
    <property type="project" value="InterPro"/>
</dbReference>
<dbReference type="PANTHER" id="PTHR43133">
    <property type="entry name" value="RNA POLYMERASE ECF-TYPE SIGMA FACTO"/>
    <property type="match status" value="1"/>
</dbReference>
<keyword evidence="3" id="KW-0731">Sigma factor</keyword>
<dbReference type="OrthoDB" id="656273at2"/>
<dbReference type="EMBL" id="SMGO01000003">
    <property type="protein sequence ID" value="TCK80588.1"/>
    <property type="molecule type" value="Genomic_DNA"/>
</dbReference>
<sequence length="177" mass="20782">MIDLSIEYLFRKHYSRLCHFAWQILSDNELIEDIVQDAFMGYWNNKHTIANNDIAIKNFLYTSVRHACYNIIRREKVEQRYHLLNQTETVEELQTIAKIIRAEVMDEIYKIIQTMPNGCQSIFRLGYLEGLTNPQIAEQLNISINTVKTQKQRGLKIIKSKLSPELFSLLTLVFIEG</sequence>
<accession>A0A4R1LNH5</accession>
<comment type="similarity">
    <text evidence="1">Belongs to the sigma-70 factor family. ECF subfamily.</text>
</comment>
<feature type="domain" description="RNA polymerase sigma factor 70 region 4 type 2" evidence="6">
    <location>
        <begin position="106"/>
        <end position="156"/>
    </location>
</feature>
<gene>
    <name evidence="7" type="ORF">C8N28_2330</name>
</gene>
<name>A0A4R1LNH5_9SPHI</name>
<dbReference type="InterPro" id="IPR013325">
    <property type="entry name" value="RNA_pol_sigma_r2"/>
</dbReference>
<dbReference type="InterPro" id="IPR039425">
    <property type="entry name" value="RNA_pol_sigma-70-like"/>
</dbReference>
<keyword evidence="4" id="KW-0804">Transcription</keyword>
<dbReference type="InterPro" id="IPR007627">
    <property type="entry name" value="RNA_pol_sigma70_r2"/>
</dbReference>
<proteinExistence type="inferred from homology"/>
<evidence type="ECO:0000313" key="7">
    <source>
        <dbReference type="EMBL" id="TCK80588.1"/>
    </source>
</evidence>
<dbReference type="AlphaFoldDB" id="A0A4R1LNH5"/>
<dbReference type="Proteomes" id="UP000294616">
    <property type="component" value="Unassembled WGS sequence"/>
</dbReference>
<dbReference type="NCBIfam" id="TIGR02937">
    <property type="entry name" value="sigma70-ECF"/>
    <property type="match status" value="1"/>
</dbReference>
<feature type="domain" description="RNA polymerase sigma-70 region 2" evidence="5">
    <location>
        <begin position="9"/>
        <end position="76"/>
    </location>
</feature>
<dbReference type="InterPro" id="IPR036388">
    <property type="entry name" value="WH-like_DNA-bd_sf"/>
</dbReference>